<gene>
    <name evidence="1" type="ORF">B296_00004996</name>
</gene>
<proteinExistence type="predicted"/>
<organism evidence="1 2">
    <name type="scientific">Ensete ventricosum</name>
    <name type="common">Abyssinian banana</name>
    <name type="synonym">Musa ensete</name>
    <dbReference type="NCBI Taxonomy" id="4639"/>
    <lineage>
        <taxon>Eukaryota</taxon>
        <taxon>Viridiplantae</taxon>
        <taxon>Streptophyta</taxon>
        <taxon>Embryophyta</taxon>
        <taxon>Tracheophyta</taxon>
        <taxon>Spermatophyta</taxon>
        <taxon>Magnoliopsida</taxon>
        <taxon>Liliopsida</taxon>
        <taxon>Zingiberales</taxon>
        <taxon>Musaceae</taxon>
        <taxon>Ensete</taxon>
    </lineage>
</organism>
<dbReference type="EMBL" id="AMZH03006235">
    <property type="protein sequence ID" value="RRT64338.1"/>
    <property type="molecule type" value="Genomic_DNA"/>
</dbReference>
<evidence type="ECO:0000313" key="2">
    <source>
        <dbReference type="Proteomes" id="UP000287651"/>
    </source>
</evidence>
<accession>A0A426ZK34</accession>
<dbReference type="AlphaFoldDB" id="A0A426ZK34"/>
<dbReference type="Proteomes" id="UP000287651">
    <property type="component" value="Unassembled WGS sequence"/>
</dbReference>
<sequence>MTAPTWHLEGCPNETNTKVLIVLELPRVIGHGATRQSPVCMTRCQVPDLNRSAKPPMARMAVPEPPKVHVKAPGTGPRRSTMLHMARPTETLVAINATTASKRAIIYTIDHLKAPMTAPNPSAASAIGDHMGDLACPGRSML</sequence>
<reference evidence="1 2" key="1">
    <citation type="journal article" date="2014" name="Agronomy (Basel)">
        <title>A Draft Genome Sequence for Ensete ventricosum, the Drought-Tolerant Tree Against Hunger.</title>
        <authorList>
            <person name="Harrison J."/>
            <person name="Moore K.A."/>
            <person name="Paszkiewicz K."/>
            <person name="Jones T."/>
            <person name="Grant M."/>
            <person name="Ambacheew D."/>
            <person name="Muzemil S."/>
            <person name="Studholme D.J."/>
        </authorList>
    </citation>
    <scope>NUCLEOTIDE SEQUENCE [LARGE SCALE GENOMIC DNA]</scope>
</reference>
<evidence type="ECO:0000313" key="1">
    <source>
        <dbReference type="EMBL" id="RRT64338.1"/>
    </source>
</evidence>
<name>A0A426ZK34_ENSVE</name>
<protein>
    <submittedName>
        <fullName evidence="1">Uncharacterized protein</fullName>
    </submittedName>
</protein>
<comment type="caution">
    <text evidence="1">The sequence shown here is derived from an EMBL/GenBank/DDBJ whole genome shotgun (WGS) entry which is preliminary data.</text>
</comment>